<keyword evidence="3 6" id="KW-0863">Zinc-finger</keyword>
<feature type="region of interest" description="Disordered" evidence="7">
    <location>
        <begin position="1"/>
        <end position="24"/>
    </location>
</feature>
<dbReference type="GO" id="GO:0016567">
    <property type="term" value="P:protein ubiquitination"/>
    <property type="evidence" value="ECO:0007669"/>
    <property type="project" value="TreeGrafter"/>
</dbReference>
<sequence>MASYYSEHGLKEREDGHTSESSVQRGRWVNQLVDDFMDVGRSSQGTPVAALASPESYLNVARLFGEFRDNDESGSVHQRFLEGLIMRLHEEANSSSTGPPPASRDFIRKLPALAAAQCPTSNCVICDEGLLSDAIDSSNSAPTNYVTRLPCNHHYHLTCVKPWLELHNTCPMCRHEVPSDDPRWLEKKREEERRNTLEVKEMMMYG</sequence>
<protein>
    <recommendedName>
        <fullName evidence="8">RING-type domain-containing protein</fullName>
    </recommendedName>
</protein>
<accession>A0A9W8HXJ7</accession>
<dbReference type="SMART" id="SM00184">
    <property type="entry name" value="RING"/>
    <property type="match status" value="1"/>
</dbReference>
<evidence type="ECO:0000256" key="3">
    <source>
        <dbReference type="ARBA" id="ARBA00022771"/>
    </source>
</evidence>
<dbReference type="SUPFAM" id="SSF57850">
    <property type="entry name" value="RING/U-box"/>
    <property type="match status" value="1"/>
</dbReference>
<dbReference type="GO" id="GO:0005737">
    <property type="term" value="C:cytoplasm"/>
    <property type="evidence" value="ECO:0007669"/>
    <property type="project" value="TreeGrafter"/>
</dbReference>
<dbReference type="Pfam" id="PF12678">
    <property type="entry name" value="zf-rbx1"/>
    <property type="match status" value="1"/>
</dbReference>
<evidence type="ECO:0000256" key="5">
    <source>
        <dbReference type="ARBA" id="ARBA00022833"/>
    </source>
</evidence>
<feature type="compositionally biased region" description="Basic and acidic residues" evidence="7">
    <location>
        <begin position="8"/>
        <end position="18"/>
    </location>
</feature>
<evidence type="ECO:0000256" key="2">
    <source>
        <dbReference type="ARBA" id="ARBA00022723"/>
    </source>
</evidence>
<dbReference type="PROSITE" id="PS50089">
    <property type="entry name" value="ZF_RING_2"/>
    <property type="match status" value="1"/>
</dbReference>
<dbReference type="Gene3D" id="3.30.40.10">
    <property type="entry name" value="Zinc/RING finger domain, C3HC4 (zinc finger)"/>
    <property type="match status" value="1"/>
</dbReference>
<keyword evidence="10" id="KW-1185">Reference proteome</keyword>
<proteinExistence type="predicted"/>
<comment type="caution">
    <text evidence="9">The sequence shown here is derived from an EMBL/GenBank/DDBJ whole genome shotgun (WGS) entry which is preliminary data.</text>
</comment>
<dbReference type="OrthoDB" id="8062037at2759"/>
<dbReference type="PANTHER" id="PTHR15710">
    <property type="entry name" value="E3 UBIQUITIN-PROTEIN LIGASE PRAJA"/>
    <property type="match status" value="1"/>
</dbReference>
<keyword evidence="5" id="KW-0862">Zinc</keyword>
<dbReference type="AlphaFoldDB" id="A0A9W8HXJ7"/>
<organism evidence="9 10">
    <name type="scientific">Coemansia guatemalensis</name>
    <dbReference type="NCBI Taxonomy" id="2761395"/>
    <lineage>
        <taxon>Eukaryota</taxon>
        <taxon>Fungi</taxon>
        <taxon>Fungi incertae sedis</taxon>
        <taxon>Zoopagomycota</taxon>
        <taxon>Kickxellomycotina</taxon>
        <taxon>Kickxellomycetes</taxon>
        <taxon>Kickxellales</taxon>
        <taxon>Kickxellaceae</taxon>
        <taxon>Coemansia</taxon>
    </lineage>
</organism>
<dbReference type="InterPro" id="IPR024766">
    <property type="entry name" value="Znf_RING_H2"/>
</dbReference>
<dbReference type="Proteomes" id="UP001140094">
    <property type="component" value="Unassembled WGS sequence"/>
</dbReference>
<dbReference type="GO" id="GO:0008270">
    <property type="term" value="F:zinc ion binding"/>
    <property type="evidence" value="ECO:0007669"/>
    <property type="project" value="UniProtKB-KW"/>
</dbReference>
<dbReference type="InterPro" id="IPR001841">
    <property type="entry name" value="Znf_RING"/>
</dbReference>
<evidence type="ECO:0000259" key="8">
    <source>
        <dbReference type="PROSITE" id="PS50089"/>
    </source>
</evidence>
<gene>
    <name evidence="9" type="ORF">H4R20_002271</name>
</gene>
<dbReference type="PANTHER" id="PTHR15710:SF243">
    <property type="entry name" value="E3 UBIQUITIN-PROTEIN LIGASE PRAJA-2 ISOFORM X1"/>
    <property type="match status" value="1"/>
</dbReference>
<evidence type="ECO:0000256" key="4">
    <source>
        <dbReference type="ARBA" id="ARBA00022786"/>
    </source>
</evidence>
<reference evidence="9" key="1">
    <citation type="submission" date="2022-07" db="EMBL/GenBank/DDBJ databases">
        <title>Phylogenomic reconstructions and comparative analyses of Kickxellomycotina fungi.</title>
        <authorList>
            <person name="Reynolds N.K."/>
            <person name="Stajich J.E."/>
            <person name="Barry K."/>
            <person name="Grigoriev I.V."/>
            <person name="Crous P."/>
            <person name="Smith M.E."/>
        </authorList>
    </citation>
    <scope>NUCLEOTIDE SEQUENCE</scope>
    <source>
        <strain evidence="9">NRRL 1565</strain>
    </source>
</reference>
<comment type="pathway">
    <text evidence="1">Protein modification; protein ubiquitination.</text>
</comment>
<keyword evidence="2" id="KW-0479">Metal-binding</keyword>
<evidence type="ECO:0000256" key="7">
    <source>
        <dbReference type="SAM" id="MobiDB-lite"/>
    </source>
</evidence>
<evidence type="ECO:0000256" key="6">
    <source>
        <dbReference type="PROSITE-ProRule" id="PRU00175"/>
    </source>
</evidence>
<evidence type="ECO:0000256" key="1">
    <source>
        <dbReference type="ARBA" id="ARBA00004906"/>
    </source>
</evidence>
<dbReference type="GO" id="GO:0061630">
    <property type="term" value="F:ubiquitin protein ligase activity"/>
    <property type="evidence" value="ECO:0007669"/>
    <property type="project" value="TreeGrafter"/>
</dbReference>
<dbReference type="EMBL" id="JANBUO010000336">
    <property type="protein sequence ID" value="KAJ2805002.1"/>
    <property type="molecule type" value="Genomic_DNA"/>
</dbReference>
<dbReference type="InterPro" id="IPR013083">
    <property type="entry name" value="Znf_RING/FYVE/PHD"/>
</dbReference>
<evidence type="ECO:0000313" key="10">
    <source>
        <dbReference type="Proteomes" id="UP001140094"/>
    </source>
</evidence>
<feature type="domain" description="RING-type" evidence="8">
    <location>
        <begin position="123"/>
        <end position="174"/>
    </location>
</feature>
<keyword evidence="4" id="KW-0833">Ubl conjugation pathway</keyword>
<name>A0A9W8HXJ7_9FUNG</name>
<evidence type="ECO:0000313" key="9">
    <source>
        <dbReference type="EMBL" id="KAJ2805002.1"/>
    </source>
</evidence>